<sequence length="113" mass="13112">MAVTTPFGMYEWTVMPQSCRNAPATHQPRMFDTLRPWIGTMCHVYINDIAVWSQTIKEHQQNVETILLALRQYSLFASNKKTELFAQSIRFLSHRILADGIEANDRKTKKIIT</sequence>
<dbReference type="Pfam" id="PF00078">
    <property type="entry name" value="RVT_1"/>
    <property type="match status" value="1"/>
</dbReference>
<evidence type="ECO:0000313" key="3">
    <source>
        <dbReference type="Proteomes" id="UP000703269"/>
    </source>
</evidence>
<proteinExistence type="predicted"/>
<dbReference type="Proteomes" id="UP000703269">
    <property type="component" value="Unassembled WGS sequence"/>
</dbReference>
<evidence type="ECO:0000313" key="2">
    <source>
        <dbReference type="EMBL" id="GJF00841.1"/>
    </source>
</evidence>
<dbReference type="Gene3D" id="3.30.70.270">
    <property type="match status" value="1"/>
</dbReference>
<dbReference type="PANTHER" id="PTHR33064:SF37">
    <property type="entry name" value="RIBONUCLEASE H"/>
    <property type="match status" value="1"/>
</dbReference>
<dbReference type="InterPro" id="IPR043128">
    <property type="entry name" value="Rev_trsase/Diguanyl_cyclase"/>
</dbReference>
<accession>A0A9P3LMZ0</accession>
<comment type="caution">
    <text evidence="2">The sequence shown here is derived from an EMBL/GenBank/DDBJ whole genome shotgun (WGS) entry which is preliminary data.</text>
</comment>
<dbReference type="PANTHER" id="PTHR33064">
    <property type="entry name" value="POL PROTEIN"/>
    <property type="match status" value="1"/>
</dbReference>
<dbReference type="InterPro" id="IPR043502">
    <property type="entry name" value="DNA/RNA_pol_sf"/>
</dbReference>
<dbReference type="OrthoDB" id="3232518at2759"/>
<dbReference type="SUPFAM" id="SSF56672">
    <property type="entry name" value="DNA/RNA polymerases"/>
    <property type="match status" value="1"/>
</dbReference>
<dbReference type="Gene3D" id="3.10.10.10">
    <property type="entry name" value="HIV Type 1 Reverse Transcriptase, subunit A, domain 1"/>
    <property type="match status" value="1"/>
</dbReference>
<dbReference type="InterPro" id="IPR051320">
    <property type="entry name" value="Viral_Replic_Matur_Polypro"/>
</dbReference>
<gene>
    <name evidence="2" type="ORF">PsYK624_171430</name>
</gene>
<dbReference type="AlphaFoldDB" id="A0A9P3LMZ0"/>
<protein>
    <recommendedName>
        <fullName evidence="1">Reverse transcriptase domain-containing protein</fullName>
    </recommendedName>
</protein>
<organism evidence="2 3">
    <name type="scientific">Phanerochaete sordida</name>
    <dbReference type="NCBI Taxonomy" id="48140"/>
    <lineage>
        <taxon>Eukaryota</taxon>
        <taxon>Fungi</taxon>
        <taxon>Dikarya</taxon>
        <taxon>Basidiomycota</taxon>
        <taxon>Agaricomycotina</taxon>
        <taxon>Agaricomycetes</taxon>
        <taxon>Polyporales</taxon>
        <taxon>Phanerochaetaceae</taxon>
        <taxon>Phanerochaete</taxon>
    </lineage>
</organism>
<name>A0A9P3LMZ0_9APHY</name>
<reference evidence="2 3" key="1">
    <citation type="submission" date="2021-08" db="EMBL/GenBank/DDBJ databases">
        <title>Draft Genome Sequence of Phanerochaete sordida strain YK-624.</title>
        <authorList>
            <person name="Mori T."/>
            <person name="Dohra H."/>
            <person name="Suzuki T."/>
            <person name="Kawagishi H."/>
            <person name="Hirai H."/>
        </authorList>
    </citation>
    <scope>NUCLEOTIDE SEQUENCE [LARGE SCALE GENOMIC DNA]</scope>
    <source>
        <strain evidence="2 3">YK-624</strain>
    </source>
</reference>
<evidence type="ECO:0000259" key="1">
    <source>
        <dbReference type="Pfam" id="PF00078"/>
    </source>
</evidence>
<dbReference type="EMBL" id="BPQB01000213">
    <property type="protein sequence ID" value="GJF00841.1"/>
    <property type="molecule type" value="Genomic_DNA"/>
</dbReference>
<feature type="domain" description="Reverse transcriptase" evidence="1">
    <location>
        <begin position="7"/>
        <end position="96"/>
    </location>
</feature>
<dbReference type="CDD" id="cd01647">
    <property type="entry name" value="RT_LTR"/>
    <property type="match status" value="1"/>
</dbReference>
<dbReference type="InterPro" id="IPR000477">
    <property type="entry name" value="RT_dom"/>
</dbReference>
<keyword evidence="3" id="KW-1185">Reference proteome</keyword>